<name>A0A1N5YLB6_9ACTN</name>
<reference evidence="5" key="1">
    <citation type="submission" date="2016-12" db="EMBL/GenBank/DDBJ databases">
        <authorList>
            <person name="Varghese N."/>
            <person name="Submissions S."/>
        </authorList>
    </citation>
    <scope>NUCLEOTIDE SEQUENCE [LARGE SCALE GENOMIC DNA]</scope>
    <source>
        <strain evidence="5">DSM 45599</strain>
    </source>
</reference>
<dbReference type="PANTHER" id="PTHR43877">
    <property type="entry name" value="AMINOALKYLPHOSPHONATE N-ACETYLTRANSFERASE-RELATED-RELATED"/>
    <property type="match status" value="1"/>
</dbReference>
<sequence length="280" mass="29602">MQCLTEDLATFAAAADAWLHREPVLHNVLLTLVGDRLSGDVPLSGGERFVRVVDGATVGAAVHTPPRGPLLGAVSAEVARALAEHFVRAVPPLVEVHGPVPAVAEFAQRYAEHADRIAVPGTAQRIFRLDAVRPPVGVPGRARPAAAADRDLLIAWAAAYAAETMPDGPPVDAAGQIGARLPHGDLLWLWEQAGTPVSTAWLSRPVAGVVRISGVYTPPAWRGRGYASGCVAHVSQYALNTGATACALYTDLSNPTSNKIYRSLGYHPLSDAAQWRFVAR</sequence>
<evidence type="ECO:0000313" key="4">
    <source>
        <dbReference type="EMBL" id="SIN10434.1"/>
    </source>
</evidence>
<protein>
    <submittedName>
        <fullName evidence="4">Predicted acetyltransferase, GNAT family</fullName>
    </submittedName>
</protein>
<dbReference type="Pfam" id="PF00583">
    <property type="entry name" value="Acetyltransf_1"/>
    <property type="match status" value="1"/>
</dbReference>
<gene>
    <name evidence="4" type="ORF">SAMN04489832_3038</name>
</gene>
<dbReference type="InterPro" id="IPR000182">
    <property type="entry name" value="GNAT_dom"/>
</dbReference>
<dbReference type="STRING" id="709881.SAMN04489832_3038"/>
<evidence type="ECO:0000259" key="3">
    <source>
        <dbReference type="PROSITE" id="PS51186"/>
    </source>
</evidence>
<dbReference type="InterPro" id="IPR050832">
    <property type="entry name" value="Bact_Acetyltransf"/>
</dbReference>
<dbReference type="RefSeq" id="WP_074313108.1">
    <property type="nucleotide sequence ID" value="NZ_FSQT01000002.1"/>
</dbReference>
<dbReference type="EMBL" id="FSQT01000002">
    <property type="protein sequence ID" value="SIN10434.1"/>
    <property type="molecule type" value="Genomic_DNA"/>
</dbReference>
<dbReference type="GO" id="GO:0016747">
    <property type="term" value="F:acyltransferase activity, transferring groups other than amino-acyl groups"/>
    <property type="evidence" value="ECO:0007669"/>
    <property type="project" value="InterPro"/>
</dbReference>
<dbReference type="Proteomes" id="UP000185124">
    <property type="component" value="Unassembled WGS sequence"/>
</dbReference>
<dbReference type="AlphaFoldDB" id="A0A1N5YLB6"/>
<evidence type="ECO:0000256" key="2">
    <source>
        <dbReference type="ARBA" id="ARBA00023315"/>
    </source>
</evidence>
<keyword evidence="1 4" id="KW-0808">Transferase</keyword>
<accession>A0A1N5YLB6</accession>
<evidence type="ECO:0000256" key="1">
    <source>
        <dbReference type="ARBA" id="ARBA00022679"/>
    </source>
</evidence>
<organism evidence="4 5">
    <name type="scientific">Micromonospora cremea</name>
    <dbReference type="NCBI Taxonomy" id="709881"/>
    <lineage>
        <taxon>Bacteria</taxon>
        <taxon>Bacillati</taxon>
        <taxon>Actinomycetota</taxon>
        <taxon>Actinomycetes</taxon>
        <taxon>Micromonosporales</taxon>
        <taxon>Micromonosporaceae</taxon>
        <taxon>Micromonospora</taxon>
    </lineage>
</organism>
<keyword evidence="2" id="KW-0012">Acyltransferase</keyword>
<dbReference type="InterPro" id="IPR016181">
    <property type="entry name" value="Acyl_CoA_acyltransferase"/>
</dbReference>
<proteinExistence type="predicted"/>
<dbReference type="SUPFAM" id="SSF55729">
    <property type="entry name" value="Acyl-CoA N-acyltransferases (Nat)"/>
    <property type="match status" value="1"/>
</dbReference>
<dbReference type="CDD" id="cd04301">
    <property type="entry name" value="NAT_SF"/>
    <property type="match status" value="1"/>
</dbReference>
<keyword evidence="5" id="KW-1185">Reference proteome</keyword>
<evidence type="ECO:0000313" key="5">
    <source>
        <dbReference type="Proteomes" id="UP000185124"/>
    </source>
</evidence>
<dbReference type="OrthoDB" id="3174529at2"/>
<feature type="domain" description="N-acetyltransferase" evidence="3">
    <location>
        <begin position="140"/>
        <end position="280"/>
    </location>
</feature>
<dbReference type="Gene3D" id="3.40.630.30">
    <property type="match status" value="1"/>
</dbReference>
<dbReference type="PROSITE" id="PS51186">
    <property type="entry name" value="GNAT"/>
    <property type="match status" value="1"/>
</dbReference>